<evidence type="ECO:0008006" key="5">
    <source>
        <dbReference type="Google" id="ProtNLM"/>
    </source>
</evidence>
<keyword evidence="4" id="KW-1185">Reference proteome</keyword>
<evidence type="ECO:0000313" key="3">
    <source>
        <dbReference type="EnsemblMetazoa" id="CapteP176241"/>
    </source>
</evidence>
<reference evidence="2 4" key="2">
    <citation type="journal article" date="2013" name="Nature">
        <title>Insights into bilaterian evolution from three spiralian genomes.</title>
        <authorList>
            <person name="Simakov O."/>
            <person name="Marletaz F."/>
            <person name="Cho S.J."/>
            <person name="Edsinger-Gonzales E."/>
            <person name="Havlak P."/>
            <person name="Hellsten U."/>
            <person name="Kuo D.H."/>
            <person name="Larsson T."/>
            <person name="Lv J."/>
            <person name="Arendt D."/>
            <person name="Savage R."/>
            <person name="Osoegawa K."/>
            <person name="de Jong P."/>
            <person name="Grimwood J."/>
            <person name="Chapman J.A."/>
            <person name="Shapiro H."/>
            <person name="Aerts A."/>
            <person name="Otillar R.P."/>
            <person name="Terry A.Y."/>
            <person name="Boore J.L."/>
            <person name="Grigoriev I.V."/>
            <person name="Lindberg D.R."/>
            <person name="Seaver E.C."/>
            <person name="Weisblat D.A."/>
            <person name="Putnam N.H."/>
            <person name="Rokhsar D.S."/>
        </authorList>
    </citation>
    <scope>NUCLEOTIDE SEQUENCE</scope>
    <source>
        <strain evidence="2 4">I ESC-2004</strain>
    </source>
</reference>
<dbReference type="STRING" id="283909.R7TTB7"/>
<proteinExistence type="inferred from homology"/>
<dbReference type="EMBL" id="AMQN01000232">
    <property type="status" value="NOT_ANNOTATED_CDS"/>
    <property type="molecule type" value="Genomic_DNA"/>
</dbReference>
<dbReference type="GO" id="GO:0000032">
    <property type="term" value="P:cell wall mannoprotein biosynthetic process"/>
    <property type="evidence" value="ECO:0007669"/>
    <property type="project" value="TreeGrafter"/>
</dbReference>
<dbReference type="InterPro" id="IPR052086">
    <property type="entry name" value="Mannan_Polymerase_Subunit"/>
</dbReference>
<dbReference type="OMA" id="IPKTREG"/>
<dbReference type="Gene3D" id="3.90.550.10">
    <property type="entry name" value="Spore Coat Polysaccharide Biosynthesis Protein SpsA, Chain A"/>
    <property type="match status" value="1"/>
</dbReference>
<sequence length="278" mass="31685">MQYSPFNVSTGVEMDQSILVLTPISNSRNFLDQYFRLLCSLTYPHNLITIALGEDSSTDGTYQYALEMAETFAPYFRDIQVHKLDPPRVAPIPYGSRHRLNIQQIRRSHMAMARNQLLLRAMADEDWALWIDVDMVFYPATLVEHLKSTHAPIVVPNCLSSHPTMEKYFIYDRNTWRETNASRHYLEDAPEDYLQVEGYGPSRRRFLAEIIDEGLVVPLDGVGGCVLLVEGARHRDGLIFPPFVFDHHVETEGLAKMATKMNLSIAGLPFVNTVHKSS</sequence>
<dbReference type="PANTHER" id="PTHR43083">
    <property type="entry name" value="MANNAN POLYMERASE II"/>
    <property type="match status" value="1"/>
</dbReference>
<reference evidence="4" key="1">
    <citation type="submission" date="2012-12" db="EMBL/GenBank/DDBJ databases">
        <authorList>
            <person name="Hellsten U."/>
            <person name="Grimwood J."/>
            <person name="Chapman J.A."/>
            <person name="Shapiro H."/>
            <person name="Aerts A."/>
            <person name="Otillar R.P."/>
            <person name="Terry A.Y."/>
            <person name="Boore J.L."/>
            <person name="Simakov O."/>
            <person name="Marletaz F."/>
            <person name="Cho S.-J."/>
            <person name="Edsinger-Gonzales E."/>
            <person name="Havlak P."/>
            <person name="Kuo D.-H."/>
            <person name="Larsson T."/>
            <person name="Lv J."/>
            <person name="Arendt D."/>
            <person name="Savage R."/>
            <person name="Osoegawa K."/>
            <person name="de Jong P."/>
            <person name="Lindberg D.R."/>
            <person name="Seaver E.C."/>
            <person name="Weisblat D.A."/>
            <person name="Putnam N.H."/>
            <person name="Grigoriev I.V."/>
            <person name="Rokhsar D.S."/>
        </authorList>
    </citation>
    <scope>NUCLEOTIDE SEQUENCE</scope>
    <source>
        <strain evidence="4">I ESC-2004</strain>
    </source>
</reference>
<reference evidence="3" key="3">
    <citation type="submission" date="2015-06" db="UniProtKB">
        <authorList>
            <consortium name="EnsemblMetazoa"/>
        </authorList>
    </citation>
    <scope>IDENTIFICATION</scope>
</reference>
<dbReference type="PANTHER" id="PTHR43083:SF6">
    <property type="entry name" value="MANNAN POLYMERASE COMPLEXES SUBUNIT MNN9"/>
    <property type="match status" value="1"/>
</dbReference>
<dbReference type="InterPro" id="IPR029044">
    <property type="entry name" value="Nucleotide-diphossugar_trans"/>
</dbReference>
<dbReference type="HOGENOM" id="CLU_017872_4_0_1"/>
<dbReference type="EnsemblMetazoa" id="CapteT176241">
    <property type="protein sequence ID" value="CapteP176241"/>
    <property type="gene ID" value="CapteG176241"/>
</dbReference>
<dbReference type="OrthoDB" id="2405412at2759"/>
<dbReference type="GO" id="GO:0006487">
    <property type="term" value="P:protein N-linked glycosylation"/>
    <property type="evidence" value="ECO:0007669"/>
    <property type="project" value="TreeGrafter"/>
</dbReference>
<dbReference type="CDD" id="cd00761">
    <property type="entry name" value="Glyco_tranf_GTA_type"/>
    <property type="match status" value="1"/>
</dbReference>
<dbReference type="Pfam" id="PF03452">
    <property type="entry name" value="Anp1"/>
    <property type="match status" value="1"/>
</dbReference>
<evidence type="ECO:0000256" key="1">
    <source>
        <dbReference type="ARBA" id="ARBA00037964"/>
    </source>
</evidence>
<dbReference type="EMBL" id="KB308724">
    <property type="protein sequence ID" value="ELT96837.1"/>
    <property type="molecule type" value="Genomic_DNA"/>
</dbReference>
<dbReference type="Proteomes" id="UP000014760">
    <property type="component" value="Unassembled WGS sequence"/>
</dbReference>
<accession>R7TTB7</accession>
<evidence type="ECO:0000313" key="4">
    <source>
        <dbReference type="Proteomes" id="UP000014760"/>
    </source>
</evidence>
<evidence type="ECO:0000313" key="2">
    <source>
        <dbReference type="EMBL" id="ELT96837.1"/>
    </source>
</evidence>
<dbReference type="SUPFAM" id="SSF53448">
    <property type="entry name" value="Nucleotide-diphospho-sugar transferases"/>
    <property type="match status" value="1"/>
</dbReference>
<dbReference type="AlphaFoldDB" id="R7TTB7"/>
<organism evidence="2">
    <name type="scientific">Capitella teleta</name>
    <name type="common">Polychaete worm</name>
    <dbReference type="NCBI Taxonomy" id="283909"/>
    <lineage>
        <taxon>Eukaryota</taxon>
        <taxon>Metazoa</taxon>
        <taxon>Spiralia</taxon>
        <taxon>Lophotrochozoa</taxon>
        <taxon>Annelida</taxon>
        <taxon>Polychaeta</taxon>
        <taxon>Sedentaria</taxon>
        <taxon>Scolecida</taxon>
        <taxon>Capitellidae</taxon>
        <taxon>Capitella</taxon>
    </lineage>
</organism>
<comment type="similarity">
    <text evidence="1">Belongs to the ANP1/MMN9/VAN1 family.</text>
</comment>
<gene>
    <name evidence="2" type="ORF">CAPTEDRAFT_176241</name>
</gene>
<protein>
    <recommendedName>
        <fullName evidence="5">Glycosyltransferase 2-like domain-containing protein</fullName>
    </recommendedName>
</protein>
<dbReference type="GO" id="GO:0000136">
    <property type="term" value="C:mannan polymerase complex"/>
    <property type="evidence" value="ECO:0007669"/>
    <property type="project" value="TreeGrafter"/>
</dbReference>
<name>R7TTB7_CAPTE</name>
<dbReference type="GO" id="GO:0000009">
    <property type="term" value="F:alpha-1,6-mannosyltransferase activity"/>
    <property type="evidence" value="ECO:0007669"/>
    <property type="project" value="TreeGrafter"/>
</dbReference>